<dbReference type="RefSeq" id="WP_114279447.1">
    <property type="nucleotide sequence ID" value="NZ_QPJY01000003.1"/>
</dbReference>
<dbReference type="InterPro" id="IPR058059">
    <property type="entry name" value="PA3496-like"/>
</dbReference>
<dbReference type="Proteomes" id="UP000252707">
    <property type="component" value="Unassembled WGS sequence"/>
</dbReference>
<protein>
    <submittedName>
        <fullName evidence="1">Uncharacterized protein</fullName>
    </submittedName>
</protein>
<evidence type="ECO:0000313" key="2">
    <source>
        <dbReference type="Proteomes" id="UP000252707"/>
    </source>
</evidence>
<dbReference type="EMBL" id="QPJY01000003">
    <property type="protein sequence ID" value="RCX31275.1"/>
    <property type="molecule type" value="Genomic_DNA"/>
</dbReference>
<proteinExistence type="predicted"/>
<gene>
    <name evidence="1" type="ORF">DFQ59_103243</name>
</gene>
<organism evidence="1 2">
    <name type="scientific">Thioalbus denitrificans</name>
    <dbReference type="NCBI Taxonomy" id="547122"/>
    <lineage>
        <taxon>Bacteria</taxon>
        <taxon>Pseudomonadati</taxon>
        <taxon>Pseudomonadota</taxon>
        <taxon>Gammaproteobacteria</taxon>
        <taxon>Chromatiales</taxon>
        <taxon>Ectothiorhodospiraceae</taxon>
        <taxon>Thioalbus</taxon>
    </lineage>
</organism>
<evidence type="ECO:0000313" key="1">
    <source>
        <dbReference type="EMBL" id="RCX31275.1"/>
    </source>
</evidence>
<sequence>MNDVDDVFAIDDDGADPVFEAGHGAERHGDADHRRRIERYFELKRLREQVQDLGYEDYDLDY</sequence>
<accession>A0A369CDT8</accession>
<name>A0A369CDT8_9GAMM</name>
<reference evidence="1 2" key="1">
    <citation type="submission" date="2018-07" db="EMBL/GenBank/DDBJ databases">
        <title>Genomic Encyclopedia of Type Strains, Phase IV (KMG-IV): sequencing the most valuable type-strain genomes for metagenomic binning, comparative biology and taxonomic classification.</title>
        <authorList>
            <person name="Goeker M."/>
        </authorList>
    </citation>
    <scope>NUCLEOTIDE SEQUENCE [LARGE SCALE GENOMIC DNA]</scope>
    <source>
        <strain evidence="1 2">DSM 26407</strain>
    </source>
</reference>
<dbReference type="AlphaFoldDB" id="A0A369CDT8"/>
<comment type="caution">
    <text evidence="1">The sequence shown here is derived from an EMBL/GenBank/DDBJ whole genome shotgun (WGS) entry which is preliminary data.</text>
</comment>
<dbReference type="NCBIfam" id="NF046101">
    <property type="entry name" value="PA3496_fam"/>
    <property type="match status" value="1"/>
</dbReference>
<keyword evidence="2" id="KW-1185">Reference proteome</keyword>